<reference evidence="13 14" key="1">
    <citation type="submission" date="2014-06" db="EMBL/GenBank/DDBJ databases">
        <authorList>
            <person name="Swart Estienne"/>
        </authorList>
    </citation>
    <scope>NUCLEOTIDE SEQUENCE [LARGE SCALE GENOMIC DNA]</scope>
    <source>
        <strain evidence="13 14">130c</strain>
    </source>
</reference>
<dbReference type="InParanoid" id="A0A078AEH0"/>
<name>A0A078AEH0_STYLE</name>
<dbReference type="Pfam" id="PF14593">
    <property type="entry name" value="PH_3"/>
    <property type="match status" value="1"/>
</dbReference>
<dbReference type="PANTHER" id="PTHR24356">
    <property type="entry name" value="SERINE/THREONINE-PROTEIN KINASE"/>
    <property type="match status" value="1"/>
</dbReference>
<evidence type="ECO:0000256" key="10">
    <source>
        <dbReference type="SAM" id="MobiDB-lite"/>
    </source>
</evidence>
<proteinExistence type="predicted"/>
<evidence type="ECO:0000256" key="9">
    <source>
        <dbReference type="PROSITE-ProRule" id="PRU10141"/>
    </source>
</evidence>
<dbReference type="InterPro" id="IPR000719">
    <property type="entry name" value="Prot_kinase_dom"/>
</dbReference>
<evidence type="ECO:0000313" key="13">
    <source>
        <dbReference type="EMBL" id="CDW79872.1"/>
    </source>
</evidence>
<evidence type="ECO:0000256" key="4">
    <source>
        <dbReference type="ARBA" id="ARBA00022741"/>
    </source>
</evidence>
<organism evidence="13 14">
    <name type="scientific">Stylonychia lemnae</name>
    <name type="common">Ciliate</name>
    <dbReference type="NCBI Taxonomy" id="5949"/>
    <lineage>
        <taxon>Eukaryota</taxon>
        <taxon>Sar</taxon>
        <taxon>Alveolata</taxon>
        <taxon>Ciliophora</taxon>
        <taxon>Intramacronucleata</taxon>
        <taxon>Spirotrichea</taxon>
        <taxon>Stichotrichia</taxon>
        <taxon>Sporadotrichida</taxon>
        <taxon>Oxytrichidae</taxon>
        <taxon>Stylonychinae</taxon>
        <taxon>Stylonychia</taxon>
    </lineage>
</organism>
<evidence type="ECO:0000256" key="8">
    <source>
        <dbReference type="ARBA" id="ARBA00048679"/>
    </source>
</evidence>
<evidence type="ECO:0000256" key="5">
    <source>
        <dbReference type="ARBA" id="ARBA00022777"/>
    </source>
</evidence>
<keyword evidence="4 9" id="KW-0547">Nucleotide-binding</keyword>
<gene>
    <name evidence="13" type="primary">Contig14963.g15946</name>
    <name evidence="13" type="ORF">STYLEM_8864</name>
</gene>
<dbReference type="AlphaFoldDB" id="A0A078AEH0"/>
<keyword evidence="5 13" id="KW-0418">Kinase</keyword>
<dbReference type="SUPFAM" id="SSF50729">
    <property type="entry name" value="PH domain-like"/>
    <property type="match status" value="1"/>
</dbReference>
<dbReference type="OrthoDB" id="432647at2759"/>
<dbReference type="InterPro" id="IPR050236">
    <property type="entry name" value="Ser_Thr_kinase_AGC"/>
</dbReference>
<dbReference type="Gene3D" id="1.10.510.10">
    <property type="entry name" value="Transferase(Phosphotransferase) domain 1"/>
    <property type="match status" value="2"/>
</dbReference>
<feature type="domain" description="Protein kinase" evidence="12">
    <location>
        <begin position="1"/>
        <end position="290"/>
    </location>
</feature>
<dbReference type="Pfam" id="PF00069">
    <property type="entry name" value="Pkinase"/>
    <property type="match status" value="1"/>
</dbReference>
<dbReference type="SMART" id="SM00220">
    <property type="entry name" value="S_TKc"/>
    <property type="match status" value="1"/>
</dbReference>
<evidence type="ECO:0000256" key="7">
    <source>
        <dbReference type="ARBA" id="ARBA00047899"/>
    </source>
</evidence>
<dbReference type="EMBL" id="CCKQ01008413">
    <property type="protein sequence ID" value="CDW79872.1"/>
    <property type="molecule type" value="Genomic_DNA"/>
</dbReference>
<keyword evidence="3" id="KW-0808">Transferase</keyword>
<dbReference type="InterPro" id="IPR017441">
    <property type="entry name" value="Protein_kinase_ATP_BS"/>
</dbReference>
<protein>
    <recommendedName>
        <fullName evidence="1">non-specific serine/threonine protein kinase</fullName>
        <ecNumber evidence="1">2.7.11.1</ecNumber>
    </recommendedName>
</protein>
<dbReference type="InterPro" id="IPR001849">
    <property type="entry name" value="PH_domain"/>
</dbReference>
<dbReference type="GO" id="GO:0005524">
    <property type="term" value="F:ATP binding"/>
    <property type="evidence" value="ECO:0007669"/>
    <property type="project" value="UniProtKB-UniRule"/>
</dbReference>
<evidence type="ECO:0000256" key="1">
    <source>
        <dbReference type="ARBA" id="ARBA00012513"/>
    </source>
</evidence>
<feature type="binding site" evidence="9">
    <location>
        <position position="106"/>
    </location>
    <ligand>
        <name>ATP</name>
        <dbReference type="ChEBI" id="CHEBI:30616"/>
    </ligand>
</feature>
<dbReference type="EC" id="2.7.11.1" evidence="1"/>
<evidence type="ECO:0000313" key="14">
    <source>
        <dbReference type="Proteomes" id="UP000039865"/>
    </source>
</evidence>
<accession>A0A078AEH0</accession>
<dbReference type="Proteomes" id="UP000039865">
    <property type="component" value="Unassembled WGS sequence"/>
</dbReference>
<feature type="region of interest" description="Disordered" evidence="10">
    <location>
        <begin position="1"/>
        <end position="20"/>
    </location>
</feature>
<dbReference type="GO" id="GO:0004674">
    <property type="term" value="F:protein serine/threonine kinase activity"/>
    <property type="evidence" value="ECO:0007669"/>
    <property type="project" value="UniProtKB-KW"/>
</dbReference>
<evidence type="ECO:0000259" key="11">
    <source>
        <dbReference type="PROSITE" id="PS50003"/>
    </source>
</evidence>
<evidence type="ECO:0000256" key="3">
    <source>
        <dbReference type="ARBA" id="ARBA00022679"/>
    </source>
</evidence>
<keyword evidence="6 9" id="KW-0067">ATP-binding</keyword>
<keyword evidence="2" id="KW-0723">Serine/threonine-protein kinase</keyword>
<keyword evidence="14" id="KW-1185">Reference proteome</keyword>
<dbReference type="PROSITE" id="PS00107">
    <property type="entry name" value="PROTEIN_KINASE_ATP"/>
    <property type="match status" value="1"/>
</dbReference>
<dbReference type="InterPro" id="IPR033931">
    <property type="entry name" value="PDK1-typ_PH"/>
</dbReference>
<dbReference type="Gene3D" id="3.30.200.20">
    <property type="entry name" value="Phosphorylase Kinase, domain 1"/>
    <property type="match status" value="2"/>
</dbReference>
<dbReference type="PROSITE" id="PS50003">
    <property type="entry name" value="PH_DOMAIN"/>
    <property type="match status" value="1"/>
</dbReference>
<evidence type="ECO:0000259" key="12">
    <source>
        <dbReference type="PROSITE" id="PS50011"/>
    </source>
</evidence>
<dbReference type="InterPro" id="IPR011993">
    <property type="entry name" value="PH-like_dom_sf"/>
</dbReference>
<comment type="catalytic activity">
    <reaction evidence="8">
        <text>L-seryl-[protein] + ATP = O-phospho-L-seryl-[protein] + ADP + H(+)</text>
        <dbReference type="Rhea" id="RHEA:17989"/>
        <dbReference type="Rhea" id="RHEA-COMP:9863"/>
        <dbReference type="Rhea" id="RHEA-COMP:11604"/>
        <dbReference type="ChEBI" id="CHEBI:15378"/>
        <dbReference type="ChEBI" id="CHEBI:29999"/>
        <dbReference type="ChEBI" id="CHEBI:30616"/>
        <dbReference type="ChEBI" id="CHEBI:83421"/>
        <dbReference type="ChEBI" id="CHEBI:456216"/>
        <dbReference type="EC" id="2.7.11.1"/>
    </reaction>
</comment>
<feature type="compositionally biased region" description="Basic and acidic residues" evidence="10">
    <location>
        <begin position="8"/>
        <end position="20"/>
    </location>
</feature>
<dbReference type="PROSITE" id="PS50011">
    <property type="entry name" value="PROTEIN_KINASE_DOM"/>
    <property type="match status" value="1"/>
</dbReference>
<dbReference type="SMART" id="SM00233">
    <property type="entry name" value="PH"/>
    <property type="match status" value="1"/>
</dbReference>
<dbReference type="InterPro" id="IPR011009">
    <property type="entry name" value="Kinase-like_dom_sf"/>
</dbReference>
<dbReference type="GO" id="GO:0035556">
    <property type="term" value="P:intracellular signal transduction"/>
    <property type="evidence" value="ECO:0007669"/>
    <property type="project" value="TreeGrafter"/>
</dbReference>
<dbReference type="PANTHER" id="PTHR24356:SF163">
    <property type="entry name" value="3-PHOSPHOINOSITIDE-DEPENDENT PROTEIN KINASE 1-RELATED"/>
    <property type="match status" value="1"/>
</dbReference>
<sequence length="487" mass="56490">MLEVNQNDESRVLVRSNEKQDSHLTNQQQMIRLVKIQVNIYQLTLTKQRQTTSNADQINTSMLFDQVDFEKLSLDDFVFGKKLGSGSFGQVFKTKFMINNQSYALKKLEKKFIEKDQKHVYFLYEYVNKGTLSRMIRKFEGKFPIDLAKFYIAEIICDFGDSIRLDQGKYFKEDKDVSYLIPQQGTFCGTPLYVSPEMLEKSISSPGADLWALGVIIYELVCGTVPFKSSQEWQTFQLIINVDYKFTPAFDKYSQDLITKLLKKDPQQRIGAGPPGSKNDFQVLKEHPFFDGIDFNDLHLQQPPLKYSQIKQSSKLKHQSAIIKEVETAELMNTNISKQNHKRHQTIDADMFMKEQQINQLTNNVNMMSFNKTPPLPKREMMQQIKELKKGLLKKKNRFYMQQQRIFILTSEPRLKYYKNDADFRGEISLTQDVVAKYNGDGSFKLSTNRKVYVLKEVNAGEAEEWVIAINNAVEQFGQNSNSSVKQ</sequence>
<dbReference type="Gene3D" id="2.30.29.30">
    <property type="entry name" value="Pleckstrin-homology domain (PH domain)/Phosphotyrosine-binding domain (PTB)"/>
    <property type="match status" value="1"/>
</dbReference>
<dbReference type="SUPFAM" id="SSF56112">
    <property type="entry name" value="Protein kinase-like (PK-like)"/>
    <property type="match status" value="1"/>
</dbReference>
<comment type="catalytic activity">
    <reaction evidence="7">
        <text>L-threonyl-[protein] + ATP = O-phospho-L-threonyl-[protein] + ADP + H(+)</text>
        <dbReference type="Rhea" id="RHEA:46608"/>
        <dbReference type="Rhea" id="RHEA-COMP:11060"/>
        <dbReference type="Rhea" id="RHEA-COMP:11605"/>
        <dbReference type="ChEBI" id="CHEBI:15378"/>
        <dbReference type="ChEBI" id="CHEBI:30013"/>
        <dbReference type="ChEBI" id="CHEBI:30616"/>
        <dbReference type="ChEBI" id="CHEBI:61977"/>
        <dbReference type="ChEBI" id="CHEBI:456216"/>
        <dbReference type="EC" id="2.7.11.1"/>
    </reaction>
</comment>
<evidence type="ECO:0000256" key="6">
    <source>
        <dbReference type="ARBA" id="ARBA00022840"/>
    </source>
</evidence>
<evidence type="ECO:0000256" key="2">
    <source>
        <dbReference type="ARBA" id="ARBA00022527"/>
    </source>
</evidence>
<feature type="domain" description="PH" evidence="11">
    <location>
        <begin position="386"/>
        <end position="475"/>
    </location>
</feature>